<keyword evidence="3" id="KW-1185">Reference proteome</keyword>
<dbReference type="SUPFAM" id="SSF53850">
    <property type="entry name" value="Periplasmic binding protein-like II"/>
    <property type="match status" value="1"/>
</dbReference>
<dbReference type="Proteomes" id="UP001595692">
    <property type="component" value="Unassembled WGS sequence"/>
</dbReference>
<keyword evidence="1" id="KW-0732">Signal</keyword>
<evidence type="ECO:0000313" key="2">
    <source>
        <dbReference type="EMBL" id="MFC3914842.1"/>
    </source>
</evidence>
<feature type="signal peptide" evidence="1">
    <location>
        <begin position="1"/>
        <end position="19"/>
    </location>
</feature>
<evidence type="ECO:0000313" key="3">
    <source>
        <dbReference type="Proteomes" id="UP001595692"/>
    </source>
</evidence>
<name>A0ABV8CRR5_9GAMM</name>
<comment type="caution">
    <text evidence="2">The sequence shown here is derived from an EMBL/GenBank/DDBJ whole genome shotgun (WGS) entry which is preliminary data.</text>
</comment>
<protein>
    <submittedName>
        <fullName evidence="2">Substrate-binding periplasmic protein</fullName>
    </submittedName>
</protein>
<accession>A0ABV8CRR5</accession>
<evidence type="ECO:0000256" key="1">
    <source>
        <dbReference type="SAM" id="SignalP"/>
    </source>
</evidence>
<gene>
    <name evidence="2" type="ORF">ACFOSS_15440</name>
</gene>
<dbReference type="PANTHER" id="PTHR38834:SF3">
    <property type="entry name" value="SOLUTE-BINDING PROTEIN FAMILY 3_N-TERMINAL DOMAIN-CONTAINING PROTEIN"/>
    <property type="match status" value="1"/>
</dbReference>
<dbReference type="RefSeq" id="WP_377154261.1">
    <property type="nucleotide sequence ID" value="NZ_JBHSAF010000015.1"/>
</dbReference>
<reference evidence="3" key="1">
    <citation type="journal article" date="2019" name="Int. J. Syst. Evol. Microbiol.">
        <title>The Global Catalogue of Microorganisms (GCM) 10K type strain sequencing project: providing services to taxonomists for standard genome sequencing and annotation.</title>
        <authorList>
            <consortium name="The Broad Institute Genomics Platform"/>
            <consortium name="The Broad Institute Genome Sequencing Center for Infectious Disease"/>
            <person name="Wu L."/>
            <person name="Ma J."/>
        </authorList>
    </citation>
    <scope>NUCLEOTIDE SEQUENCE [LARGE SCALE GENOMIC DNA]</scope>
    <source>
        <strain evidence="3">CCUG 54939</strain>
    </source>
</reference>
<organism evidence="2 3">
    <name type="scientific">Pseudaeromonas sharmana</name>
    <dbReference type="NCBI Taxonomy" id="328412"/>
    <lineage>
        <taxon>Bacteria</taxon>
        <taxon>Pseudomonadati</taxon>
        <taxon>Pseudomonadota</taxon>
        <taxon>Gammaproteobacteria</taxon>
        <taxon>Aeromonadales</taxon>
        <taxon>Aeromonadaceae</taxon>
        <taxon>Pseudaeromonas</taxon>
    </lineage>
</organism>
<dbReference type="EMBL" id="JBHSAF010000015">
    <property type="protein sequence ID" value="MFC3914842.1"/>
    <property type="molecule type" value="Genomic_DNA"/>
</dbReference>
<sequence>MRTLRLMVYLVCFSLPIQAAITLKLDTNLAPPYQINRDGELSGLAVDALQCVLQRLQVGYDIEVVPWRRAQRNLRAGLTDGLFSVMPLPEMEPYARLSSPLVLEKWYWFALQVRTLQQAEFPRHLRIGVLRGSNQESWLEAQGWTAAQTVNHLDSLLRLLAIGRVDVILADQQAMERQQRLNASQLARQFERYVPLGVYFSSRLLSQQPQFLSRFNRQLSACHGDGLMLSLAEADQLRQQVDQDAHYWLHEPQLVALLAQGWPVDRQWQERDRIWQHTVARDHPYPQWMLQLLTSPLSQNLALWQQRHRDRYSEVFISSQQGVLLASSVVTTDYWQGDEEKVQATLRQASQGRAGEMPAWIDGQTQRLGGRIDFDDSSNAFIAHLSYPLWYQNRVVAVITFGVKVESLLHSAQVNAPGEQNRITGSIVN</sequence>
<feature type="chain" id="PRO_5045652497" evidence="1">
    <location>
        <begin position="20"/>
        <end position="429"/>
    </location>
</feature>
<dbReference type="PANTHER" id="PTHR38834">
    <property type="entry name" value="PERIPLASMIC SUBSTRATE BINDING PROTEIN FAMILY 3"/>
    <property type="match status" value="1"/>
</dbReference>
<dbReference type="Gene3D" id="3.40.190.10">
    <property type="entry name" value="Periplasmic binding protein-like II"/>
    <property type="match status" value="2"/>
</dbReference>
<proteinExistence type="predicted"/>